<dbReference type="PANTHER" id="PTHR33734:SF22">
    <property type="entry name" value="MEMBRANE-BOUND LYTIC MUREIN TRANSGLYCOSYLASE D"/>
    <property type="match status" value="1"/>
</dbReference>
<protein>
    <submittedName>
        <fullName evidence="3">LysM peptidoglycan-binding domain-containing protein</fullName>
    </submittedName>
</protein>
<keyword evidence="4" id="KW-1185">Reference proteome</keyword>
<dbReference type="Proteomes" id="UP001382455">
    <property type="component" value="Unassembled WGS sequence"/>
</dbReference>
<sequence>MYRSPELKGLLLSLLLALVAPTVCAVSDKSNIWQLIAENRQLANLSHPRIDDKLHWYSQQSFYASNISLRAKPYLPYIVAELKKRNMPIELALLPIVESDFRMTKSQKGAAGIWQLMPLIAQHYNVPINGYYDGRFDLALSTHAALSYLNELYMTFDKNWLLAIAAYNCGEGKVKEAIRINKHNAKPVDFWHLPLPQETKDYVPKLLAVNKLIANNPSFFPPVESTPPTRIIDVEQPFSIIVIAELLQVPSAEILKLNRAYIADKSAPNGPFHLLLPKKLGITLEQVLLFTRYGKDKGYTVKKGDSLYRLANLTNTSISKLKALNRLTTDVLYIGQRLILPASSKSMPSLVREYAISRYIKRAKPEIERLEVSYQVKPSDSLWHIATLFDVTIKQLRDWNALPRKGIIKPGQELKIVITQAKAAPQNILTSGDITEQLPYFSISQTATLNN</sequence>
<dbReference type="PROSITE" id="PS51782">
    <property type="entry name" value="LYSM"/>
    <property type="match status" value="2"/>
</dbReference>
<dbReference type="CDD" id="cd16894">
    <property type="entry name" value="MltD-like"/>
    <property type="match status" value="1"/>
</dbReference>
<feature type="domain" description="LysM" evidence="2">
    <location>
        <begin position="297"/>
        <end position="340"/>
    </location>
</feature>
<evidence type="ECO:0000313" key="4">
    <source>
        <dbReference type="Proteomes" id="UP001382455"/>
    </source>
</evidence>
<name>A0ABU8EQ82_9GAMM</name>
<dbReference type="CDD" id="cd00118">
    <property type="entry name" value="LysM"/>
    <property type="match status" value="2"/>
</dbReference>
<dbReference type="SUPFAM" id="SSF54106">
    <property type="entry name" value="LysM domain"/>
    <property type="match status" value="2"/>
</dbReference>
<dbReference type="InterPro" id="IPR036779">
    <property type="entry name" value="LysM_dom_sf"/>
</dbReference>
<dbReference type="InterPro" id="IPR018392">
    <property type="entry name" value="LysM"/>
</dbReference>
<dbReference type="Gene3D" id="3.10.350.10">
    <property type="entry name" value="LysM domain"/>
    <property type="match status" value="2"/>
</dbReference>
<evidence type="ECO:0000256" key="1">
    <source>
        <dbReference type="SAM" id="SignalP"/>
    </source>
</evidence>
<dbReference type="RefSeq" id="WP_336434791.1">
    <property type="nucleotide sequence ID" value="NZ_JBAWKS010000001.1"/>
</dbReference>
<comment type="caution">
    <text evidence="3">The sequence shown here is derived from an EMBL/GenBank/DDBJ whole genome shotgun (WGS) entry which is preliminary data.</text>
</comment>
<evidence type="ECO:0000259" key="2">
    <source>
        <dbReference type="PROSITE" id="PS51782"/>
    </source>
</evidence>
<gene>
    <name evidence="3" type="ORF">WAE96_05320</name>
</gene>
<dbReference type="SMART" id="SM00257">
    <property type="entry name" value="LysM"/>
    <property type="match status" value="2"/>
</dbReference>
<dbReference type="Pfam" id="PF01476">
    <property type="entry name" value="LysM"/>
    <property type="match status" value="2"/>
</dbReference>
<keyword evidence="1" id="KW-0732">Signal</keyword>
<feature type="chain" id="PRO_5046003021" evidence="1">
    <location>
        <begin position="26"/>
        <end position="451"/>
    </location>
</feature>
<feature type="signal peptide" evidence="1">
    <location>
        <begin position="1"/>
        <end position="25"/>
    </location>
</feature>
<accession>A0ABU8EQ82</accession>
<dbReference type="SUPFAM" id="SSF53955">
    <property type="entry name" value="Lysozyme-like"/>
    <property type="match status" value="1"/>
</dbReference>
<dbReference type="PANTHER" id="PTHR33734">
    <property type="entry name" value="LYSM DOMAIN-CONTAINING GPI-ANCHORED PROTEIN 2"/>
    <property type="match status" value="1"/>
</dbReference>
<evidence type="ECO:0000313" key="3">
    <source>
        <dbReference type="EMBL" id="MEI4549125.1"/>
    </source>
</evidence>
<dbReference type="InterPro" id="IPR008258">
    <property type="entry name" value="Transglycosylase_SLT_dom_1"/>
</dbReference>
<dbReference type="Gene3D" id="1.10.530.10">
    <property type="match status" value="1"/>
</dbReference>
<organism evidence="3 4">
    <name type="scientific">Pseudoalteromonas spongiae</name>
    <dbReference type="NCBI Taxonomy" id="298657"/>
    <lineage>
        <taxon>Bacteria</taxon>
        <taxon>Pseudomonadati</taxon>
        <taxon>Pseudomonadota</taxon>
        <taxon>Gammaproteobacteria</taxon>
        <taxon>Alteromonadales</taxon>
        <taxon>Pseudoalteromonadaceae</taxon>
        <taxon>Pseudoalteromonas</taxon>
    </lineage>
</organism>
<dbReference type="InterPro" id="IPR023346">
    <property type="entry name" value="Lysozyme-like_dom_sf"/>
</dbReference>
<proteinExistence type="predicted"/>
<feature type="domain" description="LysM" evidence="2">
    <location>
        <begin position="372"/>
        <end position="416"/>
    </location>
</feature>
<reference evidence="3 4" key="1">
    <citation type="submission" date="2023-12" db="EMBL/GenBank/DDBJ databases">
        <title>Friends and Foes: Symbiotic and Algicidal bacterial influence on Karenia brevis blooms.</title>
        <authorList>
            <person name="Fei C."/>
            <person name="Mohamed A.R."/>
            <person name="Booker A."/>
            <person name="Arshad M."/>
            <person name="Klass S."/>
            <person name="Ahn S."/>
            <person name="Gilbert P.M."/>
            <person name="Heil C.A."/>
            <person name="Martinez J.M."/>
            <person name="Amin S.A."/>
        </authorList>
    </citation>
    <scope>NUCLEOTIDE SEQUENCE [LARGE SCALE GENOMIC DNA]</scope>
    <source>
        <strain evidence="3 4">CE15</strain>
    </source>
</reference>
<dbReference type="EMBL" id="JBAWKS010000001">
    <property type="protein sequence ID" value="MEI4549125.1"/>
    <property type="molecule type" value="Genomic_DNA"/>
</dbReference>
<dbReference type="Pfam" id="PF01464">
    <property type="entry name" value="SLT"/>
    <property type="match status" value="1"/>
</dbReference>